<comment type="caution">
    <text evidence="2">The sequence shown here is derived from an EMBL/GenBank/DDBJ whole genome shotgun (WGS) entry which is preliminary data.</text>
</comment>
<reference evidence="2 3" key="1">
    <citation type="submission" date="2006-02" db="EMBL/GenBank/DDBJ databases">
        <authorList>
            <person name="Amann R."/>
            <person name="Ferriera S."/>
            <person name="Johnson J."/>
            <person name="Kravitz S."/>
            <person name="Halpern A."/>
            <person name="Remington K."/>
            <person name="Beeson K."/>
            <person name="Tran B."/>
            <person name="Rogers Y.-H."/>
            <person name="Friedman R."/>
            <person name="Venter J.C."/>
        </authorList>
    </citation>
    <scope>NUCLEOTIDE SEQUENCE [LARGE SCALE GENOMIC DNA]</scope>
    <source>
        <strain evidence="2 3">DSM 3645</strain>
    </source>
</reference>
<sequence>MSPPANRWSAFARRVMHLDCAANSPRPGPKLGKSLTRKSGAATTATITPII</sequence>
<dbReference type="Proteomes" id="UP000004358">
    <property type="component" value="Unassembled WGS sequence"/>
</dbReference>
<protein>
    <submittedName>
        <fullName evidence="2">Uncharacterized protein</fullName>
    </submittedName>
</protein>
<evidence type="ECO:0000256" key="1">
    <source>
        <dbReference type="SAM" id="MobiDB-lite"/>
    </source>
</evidence>
<dbReference type="EMBL" id="AANZ01000014">
    <property type="protein sequence ID" value="EAQ79582.1"/>
    <property type="molecule type" value="Genomic_DNA"/>
</dbReference>
<evidence type="ECO:0000313" key="3">
    <source>
        <dbReference type="Proteomes" id="UP000004358"/>
    </source>
</evidence>
<name>A3ZV73_9BACT</name>
<dbReference type="AlphaFoldDB" id="A3ZV73"/>
<accession>A3ZV73</accession>
<feature type="region of interest" description="Disordered" evidence="1">
    <location>
        <begin position="21"/>
        <end position="51"/>
    </location>
</feature>
<gene>
    <name evidence="2" type="ORF">DSM3645_03863</name>
</gene>
<feature type="compositionally biased region" description="Low complexity" evidence="1">
    <location>
        <begin position="41"/>
        <end position="51"/>
    </location>
</feature>
<evidence type="ECO:0000313" key="2">
    <source>
        <dbReference type="EMBL" id="EAQ79582.1"/>
    </source>
</evidence>
<organism evidence="2 3">
    <name type="scientific">Blastopirellula marina DSM 3645</name>
    <dbReference type="NCBI Taxonomy" id="314230"/>
    <lineage>
        <taxon>Bacteria</taxon>
        <taxon>Pseudomonadati</taxon>
        <taxon>Planctomycetota</taxon>
        <taxon>Planctomycetia</taxon>
        <taxon>Pirellulales</taxon>
        <taxon>Pirellulaceae</taxon>
        <taxon>Blastopirellula</taxon>
    </lineage>
</organism>
<proteinExistence type="predicted"/>
<dbReference type="HOGENOM" id="CLU_3096180_0_0_0"/>